<keyword evidence="3" id="KW-1185">Reference proteome</keyword>
<name>J4I999_9APHY</name>
<protein>
    <recommendedName>
        <fullName evidence="1">DUF6593 domain-containing protein</fullName>
    </recommendedName>
</protein>
<accession>J4I999</accession>
<dbReference type="HOGENOM" id="CLU_1366270_0_0_1"/>
<dbReference type="GeneID" id="24095702"/>
<sequence>MPLALSFQHNNPLRSTILDHSGSNKPNPVYEVATAHAGHKSKTTITSIFPPHVIGEIEWNKSLDSGTIAVGGRQMSIHELLVHGGLLSPTVRKFQLPEGTWYKWQRAGADGLVLVDGDNNIVGRSLHTRDARPAGMTLEIQDSNTRDFVEWVLLTFVIVEHLRRKTLSYKFKPNLGETSWEGAINFFVIDSYTRVFQ</sequence>
<dbReference type="Proteomes" id="UP000006352">
    <property type="component" value="Unassembled WGS sequence"/>
</dbReference>
<evidence type="ECO:0000259" key="1">
    <source>
        <dbReference type="Pfam" id="PF20236"/>
    </source>
</evidence>
<dbReference type="RefSeq" id="XP_012180074.1">
    <property type="nucleotide sequence ID" value="XM_012324684.1"/>
</dbReference>
<dbReference type="InParanoid" id="J4I999"/>
<evidence type="ECO:0000313" key="2">
    <source>
        <dbReference type="EMBL" id="CCM00791.1"/>
    </source>
</evidence>
<organism evidence="2 3">
    <name type="scientific">Fibroporia radiculosa</name>
    <dbReference type="NCBI Taxonomy" id="599839"/>
    <lineage>
        <taxon>Eukaryota</taxon>
        <taxon>Fungi</taxon>
        <taxon>Dikarya</taxon>
        <taxon>Basidiomycota</taxon>
        <taxon>Agaricomycotina</taxon>
        <taxon>Agaricomycetes</taxon>
        <taxon>Polyporales</taxon>
        <taxon>Fibroporiaceae</taxon>
        <taxon>Fibroporia</taxon>
    </lineage>
</organism>
<proteinExistence type="predicted"/>
<dbReference type="EMBL" id="HE797004">
    <property type="protein sequence ID" value="CCM00791.1"/>
    <property type="molecule type" value="Genomic_DNA"/>
</dbReference>
<dbReference type="OrthoDB" id="3360976at2759"/>
<dbReference type="Pfam" id="PF20236">
    <property type="entry name" value="DUF6593"/>
    <property type="match status" value="1"/>
</dbReference>
<evidence type="ECO:0000313" key="3">
    <source>
        <dbReference type="Proteomes" id="UP000006352"/>
    </source>
</evidence>
<gene>
    <name evidence="2" type="ORF">FIBRA_02833</name>
</gene>
<reference evidence="2 3" key="1">
    <citation type="journal article" date="2012" name="Appl. Environ. Microbiol.">
        <title>Short-read sequencing for genomic analysis of the brown rot fungus Fibroporia radiculosa.</title>
        <authorList>
            <person name="Tang J.D."/>
            <person name="Perkins A.D."/>
            <person name="Sonstegard T.S."/>
            <person name="Schroeder S.G."/>
            <person name="Burgess S.C."/>
            <person name="Diehl S.V."/>
        </authorList>
    </citation>
    <scope>NUCLEOTIDE SEQUENCE [LARGE SCALE GENOMIC DNA]</scope>
    <source>
        <strain evidence="2 3">TFFH 294</strain>
    </source>
</reference>
<feature type="domain" description="DUF6593" evidence="1">
    <location>
        <begin position="10"/>
        <end position="165"/>
    </location>
</feature>
<dbReference type="InterPro" id="IPR046528">
    <property type="entry name" value="DUF6593"/>
</dbReference>
<dbReference type="AlphaFoldDB" id="J4I999"/>